<keyword evidence="5 6" id="KW-0472">Membrane</keyword>
<dbReference type="InterPro" id="IPR019264">
    <property type="entry name" value="DUF2179"/>
</dbReference>
<reference evidence="8 9" key="1">
    <citation type="submission" date="2020-08" db="EMBL/GenBank/DDBJ databases">
        <title>Genomic Encyclopedia of Type Strains, Phase IV (KMG-IV): sequencing the most valuable type-strain genomes for metagenomic binning, comparative biology and taxonomic classification.</title>
        <authorList>
            <person name="Goeker M."/>
        </authorList>
    </citation>
    <scope>NUCLEOTIDE SEQUENCE [LARGE SCALE GENOMIC DNA]</scope>
    <source>
        <strain evidence="8 9">DSM 26963</strain>
    </source>
</reference>
<evidence type="ECO:0000256" key="5">
    <source>
        <dbReference type="ARBA" id="ARBA00023136"/>
    </source>
</evidence>
<comment type="caution">
    <text evidence="8">The sequence shown here is derived from an EMBL/GenBank/DDBJ whole genome shotgun (WGS) entry which is preliminary data.</text>
</comment>
<dbReference type="RefSeq" id="WP_183374184.1">
    <property type="nucleotide sequence ID" value="NZ_CALVCN010000036.1"/>
</dbReference>
<protein>
    <submittedName>
        <fullName evidence="8">Uncharacterized membrane-anchored protein YitT (DUF2179 family)</fullName>
    </submittedName>
</protein>
<dbReference type="PANTHER" id="PTHR33545:SF9">
    <property type="entry name" value="UPF0750 MEMBRANE PROTEIN YITE"/>
    <property type="match status" value="1"/>
</dbReference>
<feature type="transmembrane region" description="Helical" evidence="6">
    <location>
        <begin position="55"/>
        <end position="73"/>
    </location>
</feature>
<dbReference type="Gene3D" id="3.30.70.120">
    <property type="match status" value="1"/>
</dbReference>
<sequence>MMKKKNWIKDLIFVLIGNFIIACEVAFIVLPNDLLDGGIAGLSVALQPLIPIDPVWMINGLTIGLFLLGLIFLGKAFALKTVVSAVAYPVFVTLLSSVASQFPESTFILPDYLAAIYAGVLAGFGLGLAFRANASTGGMDIPALILRKYAKIPSGQAVMIIDVLTVSLGVFTYGLQKALVGIITAFISGQVINKTVLLGSQSAKNVMIISSKWEDIQAYLMDTMSRGVTVLSGKGGYTSQERPVLMCVLSRKEYPVVEQEINRIDPAAFMIVSDVNEIHGSGFTFEDGTINRNVW</sequence>
<feature type="transmembrane region" description="Helical" evidence="6">
    <location>
        <begin position="85"/>
        <end position="102"/>
    </location>
</feature>
<dbReference type="Pfam" id="PF02588">
    <property type="entry name" value="YitT_membrane"/>
    <property type="match status" value="1"/>
</dbReference>
<feature type="domain" description="DUF2179" evidence="7">
    <location>
        <begin position="226"/>
        <end position="280"/>
    </location>
</feature>
<name>A0A7W8CZ80_9FIRM</name>
<keyword evidence="3 6" id="KW-0812">Transmembrane</keyword>
<gene>
    <name evidence="8" type="ORF">HNQ43_000353</name>
</gene>
<dbReference type="AlphaFoldDB" id="A0A7W8CZ80"/>
<dbReference type="InterPro" id="IPR051461">
    <property type="entry name" value="UPF0750_membrane"/>
</dbReference>
<feature type="transmembrane region" description="Helical" evidence="6">
    <location>
        <begin position="179"/>
        <end position="199"/>
    </location>
</feature>
<dbReference type="GO" id="GO:0005886">
    <property type="term" value="C:plasma membrane"/>
    <property type="evidence" value="ECO:0007669"/>
    <property type="project" value="UniProtKB-SubCell"/>
</dbReference>
<evidence type="ECO:0000256" key="1">
    <source>
        <dbReference type="ARBA" id="ARBA00004651"/>
    </source>
</evidence>
<evidence type="ECO:0000259" key="7">
    <source>
        <dbReference type="Pfam" id="PF10035"/>
    </source>
</evidence>
<dbReference type="PROSITE" id="PS51257">
    <property type="entry name" value="PROKAR_LIPOPROTEIN"/>
    <property type="match status" value="1"/>
</dbReference>
<evidence type="ECO:0000313" key="9">
    <source>
        <dbReference type="Proteomes" id="UP000521313"/>
    </source>
</evidence>
<organism evidence="8 9">
    <name type="scientific">Faecalicoccus acidiformans</name>
    <dbReference type="NCBI Taxonomy" id="915173"/>
    <lineage>
        <taxon>Bacteria</taxon>
        <taxon>Bacillati</taxon>
        <taxon>Bacillota</taxon>
        <taxon>Erysipelotrichia</taxon>
        <taxon>Erysipelotrichales</taxon>
        <taxon>Erysipelotrichaceae</taxon>
        <taxon>Faecalicoccus</taxon>
    </lineage>
</organism>
<keyword evidence="2" id="KW-1003">Cell membrane</keyword>
<feature type="transmembrane region" description="Helical" evidence="6">
    <location>
        <begin position="155"/>
        <end position="173"/>
    </location>
</feature>
<dbReference type="Pfam" id="PF10035">
    <property type="entry name" value="DUF2179"/>
    <property type="match status" value="1"/>
</dbReference>
<comment type="subcellular location">
    <subcellularLocation>
        <location evidence="1">Cell membrane</location>
        <topology evidence="1">Multi-pass membrane protein</topology>
    </subcellularLocation>
</comment>
<dbReference type="EMBL" id="JACHHD010000002">
    <property type="protein sequence ID" value="MBB5184318.1"/>
    <property type="molecule type" value="Genomic_DNA"/>
</dbReference>
<dbReference type="InterPro" id="IPR015867">
    <property type="entry name" value="N-reg_PII/ATP_PRibTrfase_C"/>
</dbReference>
<evidence type="ECO:0000256" key="4">
    <source>
        <dbReference type="ARBA" id="ARBA00022989"/>
    </source>
</evidence>
<dbReference type="Proteomes" id="UP000521313">
    <property type="component" value="Unassembled WGS sequence"/>
</dbReference>
<keyword evidence="4 6" id="KW-1133">Transmembrane helix</keyword>
<accession>A0A7W8CZ80</accession>
<evidence type="ECO:0000313" key="8">
    <source>
        <dbReference type="EMBL" id="MBB5184318.1"/>
    </source>
</evidence>
<dbReference type="CDD" id="cd16380">
    <property type="entry name" value="YitT_C"/>
    <property type="match status" value="1"/>
</dbReference>
<evidence type="ECO:0000256" key="2">
    <source>
        <dbReference type="ARBA" id="ARBA00022475"/>
    </source>
</evidence>
<dbReference type="PIRSF" id="PIRSF006483">
    <property type="entry name" value="Membrane_protein_YitT"/>
    <property type="match status" value="1"/>
</dbReference>
<proteinExistence type="predicted"/>
<feature type="transmembrane region" description="Helical" evidence="6">
    <location>
        <begin position="114"/>
        <end position="134"/>
    </location>
</feature>
<evidence type="ECO:0000256" key="3">
    <source>
        <dbReference type="ARBA" id="ARBA00022692"/>
    </source>
</evidence>
<feature type="transmembrane region" description="Helical" evidence="6">
    <location>
        <begin position="12"/>
        <end position="30"/>
    </location>
</feature>
<evidence type="ECO:0000256" key="6">
    <source>
        <dbReference type="SAM" id="Phobius"/>
    </source>
</evidence>
<dbReference type="PANTHER" id="PTHR33545">
    <property type="entry name" value="UPF0750 MEMBRANE PROTEIN YITT-RELATED"/>
    <property type="match status" value="1"/>
</dbReference>
<dbReference type="InterPro" id="IPR003740">
    <property type="entry name" value="YitT"/>
</dbReference>